<organism evidence="5 6">
    <name type="scientific">Mycobacterium gallinarum</name>
    <dbReference type="NCBI Taxonomy" id="39689"/>
    <lineage>
        <taxon>Bacteria</taxon>
        <taxon>Bacillati</taxon>
        <taxon>Actinomycetota</taxon>
        <taxon>Actinomycetes</taxon>
        <taxon>Mycobacteriales</taxon>
        <taxon>Mycobacteriaceae</taxon>
        <taxon>Mycobacterium</taxon>
    </lineage>
</organism>
<dbReference type="RefSeq" id="WP_163729870.1">
    <property type="nucleotide sequence ID" value="NZ_AP022601.1"/>
</dbReference>
<evidence type="ECO:0000313" key="6">
    <source>
        <dbReference type="Proteomes" id="UP000465785"/>
    </source>
</evidence>
<evidence type="ECO:0000256" key="2">
    <source>
        <dbReference type="ARBA" id="ARBA00023136"/>
    </source>
</evidence>
<evidence type="ECO:0000313" key="5">
    <source>
        <dbReference type="EMBL" id="BBY92833.1"/>
    </source>
</evidence>
<accession>A0A9W4B2F0</accession>
<keyword evidence="6" id="KW-1185">Reference proteome</keyword>
<feature type="region of interest" description="Disordered" evidence="3">
    <location>
        <begin position="1"/>
        <end position="28"/>
    </location>
</feature>
<feature type="transmembrane region" description="Helical" evidence="4">
    <location>
        <begin position="122"/>
        <end position="143"/>
    </location>
</feature>
<gene>
    <name evidence="5" type="ORF">MGALJ_25020</name>
</gene>
<keyword evidence="4" id="KW-0812">Transmembrane</keyword>
<evidence type="ECO:0000256" key="4">
    <source>
        <dbReference type="SAM" id="Phobius"/>
    </source>
</evidence>
<comment type="subcellular location">
    <subcellularLocation>
        <location evidence="1">Membrane</location>
    </subcellularLocation>
</comment>
<feature type="compositionally biased region" description="Basic and acidic residues" evidence="3">
    <location>
        <begin position="64"/>
        <end position="76"/>
    </location>
</feature>
<dbReference type="PANTHER" id="PTHR37042">
    <property type="entry name" value="OUTER MEMBRANE PROTEIN RV1973"/>
    <property type="match status" value="1"/>
</dbReference>
<dbReference type="Proteomes" id="UP000465785">
    <property type="component" value="Chromosome"/>
</dbReference>
<dbReference type="PANTHER" id="PTHR37042:SF4">
    <property type="entry name" value="OUTER MEMBRANE PROTEIN RV1973"/>
    <property type="match status" value="1"/>
</dbReference>
<keyword evidence="2 4" id="KW-0472">Membrane</keyword>
<reference evidence="5 6" key="1">
    <citation type="journal article" date="2019" name="Emerg. Microbes Infect.">
        <title>Comprehensive subspecies identification of 175 nontuberculous mycobacteria species based on 7547 genomic profiles.</title>
        <authorList>
            <person name="Matsumoto Y."/>
            <person name="Kinjo T."/>
            <person name="Motooka D."/>
            <person name="Nabeya D."/>
            <person name="Jung N."/>
            <person name="Uechi K."/>
            <person name="Horii T."/>
            <person name="Iida T."/>
            <person name="Fujita J."/>
            <person name="Nakamura S."/>
        </authorList>
    </citation>
    <scope>NUCLEOTIDE SEQUENCE [LARGE SCALE GENOMIC DNA]</scope>
    <source>
        <strain evidence="5 6">JCM 6399</strain>
    </source>
</reference>
<keyword evidence="4" id="KW-1133">Transmembrane helix</keyword>
<dbReference type="AlphaFoldDB" id="A0A9W4B2F0"/>
<sequence>MPSFRRRASATDTDQRAVEPPLEADGTTDDALTLAEEAEAEAAEAEAAAAAARAKAKAIRLRREAQEAEAKAKAEADAENQADDEVAADEAVETQAAVEGAAVDYDQEAAPKGRRWGLIVKVVAMTLAVLCTAALITASVLMVNEHRKATENQQLNAEFAAAGRQGVVTLMSLDFNTAEDNVQRIIENTTGQFKADFEDQAADFVKVAQDSKVITDVTVTAAAVESMTPNQAVVLVAATSRVTNSSGAKQEPRAWRLQVSLERVDGGQIKMAKVEFVP</sequence>
<evidence type="ECO:0000256" key="1">
    <source>
        <dbReference type="ARBA" id="ARBA00004370"/>
    </source>
</evidence>
<proteinExistence type="predicted"/>
<feature type="compositionally biased region" description="Acidic residues" evidence="3">
    <location>
        <begin position="77"/>
        <end position="87"/>
    </location>
</feature>
<dbReference type="GO" id="GO:0016020">
    <property type="term" value="C:membrane"/>
    <property type="evidence" value="ECO:0007669"/>
    <property type="project" value="UniProtKB-SubCell"/>
</dbReference>
<dbReference type="KEGG" id="mgau:MGALJ_25020"/>
<evidence type="ECO:0000256" key="3">
    <source>
        <dbReference type="SAM" id="MobiDB-lite"/>
    </source>
</evidence>
<name>A0A9W4B2F0_9MYCO</name>
<protein>
    <submittedName>
        <fullName evidence="5">Membrane protein</fullName>
    </submittedName>
</protein>
<feature type="region of interest" description="Disordered" evidence="3">
    <location>
        <begin position="64"/>
        <end position="87"/>
    </location>
</feature>
<dbReference type="EMBL" id="AP022601">
    <property type="protein sequence ID" value="BBY92833.1"/>
    <property type="molecule type" value="Genomic_DNA"/>
</dbReference>